<feature type="transmembrane region" description="Helical" evidence="1">
    <location>
        <begin position="94"/>
        <end position="112"/>
    </location>
</feature>
<gene>
    <name evidence="2" type="ORF">ED208_00850</name>
</gene>
<feature type="transmembrane region" description="Helical" evidence="1">
    <location>
        <begin position="29"/>
        <end position="47"/>
    </location>
</feature>
<comment type="caution">
    <text evidence="2">The sequence shown here is derived from an EMBL/GenBank/DDBJ whole genome shotgun (WGS) entry which is preliminary data.</text>
</comment>
<evidence type="ECO:0000256" key="1">
    <source>
        <dbReference type="SAM" id="Phobius"/>
    </source>
</evidence>
<feature type="transmembrane region" description="Helical" evidence="1">
    <location>
        <begin position="59"/>
        <end position="82"/>
    </location>
</feature>
<keyword evidence="1" id="KW-0472">Membrane</keyword>
<dbReference type="PANTHER" id="PTHR37309:SF1">
    <property type="entry name" value="SLR0284 PROTEIN"/>
    <property type="match status" value="1"/>
</dbReference>
<organism evidence="2 3">
    <name type="scientific">Stagnimonas aquatica</name>
    <dbReference type="NCBI Taxonomy" id="2689987"/>
    <lineage>
        <taxon>Bacteria</taxon>
        <taxon>Pseudomonadati</taxon>
        <taxon>Pseudomonadota</taxon>
        <taxon>Gammaproteobacteria</taxon>
        <taxon>Nevskiales</taxon>
        <taxon>Nevskiaceae</taxon>
        <taxon>Stagnimonas</taxon>
    </lineage>
</organism>
<protein>
    <submittedName>
        <fullName evidence="2">Phage holin family protein</fullName>
    </submittedName>
</protein>
<evidence type="ECO:0000313" key="2">
    <source>
        <dbReference type="EMBL" id="ROH93116.1"/>
    </source>
</evidence>
<dbReference type="PANTHER" id="PTHR37309">
    <property type="entry name" value="SLR0284 PROTEIN"/>
    <property type="match status" value="1"/>
</dbReference>
<dbReference type="InterPro" id="IPR007165">
    <property type="entry name" value="Phage_holin_4_2"/>
</dbReference>
<dbReference type="Proteomes" id="UP000282106">
    <property type="component" value="Unassembled WGS sequence"/>
</dbReference>
<evidence type="ECO:0000313" key="3">
    <source>
        <dbReference type="Proteomes" id="UP000282106"/>
    </source>
</evidence>
<keyword evidence="3" id="KW-1185">Reference proteome</keyword>
<reference evidence="2 3" key="1">
    <citation type="submission" date="2018-10" db="EMBL/GenBank/DDBJ databases">
        <authorList>
            <person name="Chen W.-M."/>
        </authorList>
    </citation>
    <scope>NUCLEOTIDE SEQUENCE [LARGE SCALE GENOMIC DNA]</scope>
    <source>
        <strain evidence="2 3">THS-13</strain>
    </source>
</reference>
<name>A0A3N0VK34_9GAMM</name>
<dbReference type="EMBL" id="RJVO01000001">
    <property type="protein sequence ID" value="ROH93116.1"/>
    <property type="molecule type" value="Genomic_DNA"/>
</dbReference>
<keyword evidence="1" id="KW-1133">Transmembrane helix</keyword>
<sequence length="116" mass="12243">MLKLLLVWLVNALCLLAVATLVPGVHITGFGSALIGALVLGVVNTLIRPILSLLTLPITLLTLGLFSFVINAAMFGLAAFLIRGFGVDGFWPALWGALAFGVLSWIANSILLREAD</sequence>
<accession>A0A3N0VK34</accession>
<dbReference type="InParanoid" id="A0A3N0VK34"/>
<proteinExistence type="predicted"/>
<dbReference type="RefSeq" id="WP_123209968.1">
    <property type="nucleotide sequence ID" value="NZ_RJVO01000001.1"/>
</dbReference>
<dbReference type="Pfam" id="PF04020">
    <property type="entry name" value="Phage_holin_4_2"/>
    <property type="match status" value="1"/>
</dbReference>
<keyword evidence="1" id="KW-0812">Transmembrane</keyword>
<dbReference type="AlphaFoldDB" id="A0A3N0VK34"/>